<accession>A0ACB7ZT08</accession>
<comment type="caution">
    <text evidence="1">The sequence shown here is derived from an EMBL/GenBank/DDBJ whole genome shotgun (WGS) entry which is preliminary data.</text>
</comment>
<proteinExistence type="predicted"/>
<evidence type="ECO:0000313" key="2">
    <source>
        <dbReference type="Proteomes" id="UP000790377"/>
    </source>
</evidence>
<keyword evidence="2" id="KW-1185">Reference proteome</keyword>
<organism evidence="1 2">
    <name type="scientific">Hygrophoropsis aurantiaca</name>
    <dbReference type="NCBI Taxonomy" id="72124"/>
    <lineage>
        <taxon>Eukaryota</taxon>
        <taxon>Fungi</taxon>
        <taxon>Dikarya</taxon>
        <taxon>Basidiomycota</taxon>
        <taxon>Agaricomycotina</taxon>
        <taxon>Agaricomycetes</taxon>
        <taxon>Agaricomycetidae</taxon>
        <taxon>Boletales</taxon>
        <taxon>Coniophorineae</taxon>
        <taxon>Hygrophoropsidaceae</taxon>
        <taxon>Hygrophoropsis</taxon>
    </lineage>
</organism>
<name>A0ACB7ZT08_9AGAM</name>
<evidence type="ECO:0000313" key="1">
    <source>
        <dbReference type="EMBL" id="KAH7903827.1"/>
    </source>
</evidence>
<gene>
    <name evidence="1" type="ORF">BJ138DRAFT_1189019</name>
</gene>
<feature type="non-terminal residue" evidence="1">
    <location>
        <position position="399"/>
    </location>
</feature>
<sequence>MSATREITPASFNTILAVNLDTYEKTTTKSKAGKSKAKETKIPKSKEVEFTVIEVKTNYLDLLTTMLAKHGKDEYKVTDKKTYSFKYLAPPAKSRNDAMDIDNVDDFLEMAKKLICEKPDKVKIWIDMKSVEKLPSRARGQTAGDGNDSDNDTNGGADEDSDTAGVTEASDLERGITRFRKLIIKKWGNEHDNSITYVHPAGVNIPCTPLMIRDWAIALYEGTATLTHAPNIESFDPAKREVALHPSRKAHMPVSSSTAVISPAPTSANTDITALTSMLLLQTAQGLARDRFSSTPPVVPETPKSSSSMTAPASPAIPTPTKLSRFLQYAEKTLGVRNARLFEASLRDLGAGPDVIPLMADADLARAGLNPGDIIRLKTGSPVWWNGPDAKRKRSDTQS</sequence>
<protein>
    <submittedName>
        <fullName evidence="1">Uncharacterized protein</fullName>
    </submittedName>
</protein>
<dbReference type="EMBL" id="MU268737">
    <property type="protein sequence ID" value="KAH7903827.1"/>
    <property type="molecule type" value="Genomic_DNA"/>
</dbReference>
<reference evidence="1" key="1">
    <citation type="journal article" date="2021" name="New Phytol.">
        <title>Evolutionary innovations through gain and loss of genes in the ectomycorrhizal Boletales.</title>
        <authorList>
            <person name="Wu G."/>
            <person name="Miyauchi S."/>
            <person name="Morin E."/>
            <person name="Kuo A."/>
            <person name="Drula E."/>
            <person name="Varga T."/>
            <person name="Kohler A."/>
            <person name="Feng B."/>
            <person name="Cao Y."/>
            <person name="Lipzen A."/>
            <person name="Daum C."/>
            <person name="Hundley H."/>
            <person name="Pangilinan J."/>
            <person name="Johnson J."/>
            <person name="Barry K."/>
            <person name="LaButti K."/>
            <person name="Ng V."/>
            <person name="Ahrendt S."/>
            <person name="Min B."/>
            <person name="Choi I.G."/>
            <person name="Park H."/>
            <person name="Plett J.M."/>
            <person name="Magnuson J."/>
            <person name="Spatafora J.W."/>
            <person name="Nagy L.G."/>
            <person name="Henrissat B."/>
            <person name="Grigoriev I.V."/>
            <person name="Yang Z.L."/>
            <person name="Xu J."/>
            <person name="Martin F.M."/>
        </authorList>
    </citation>
    <scope>NUCLEOTIDE SEQUENCE</scope>
    <source>
        <strain evidence="1">ATCC 28755</strain>
    </source>
</reference>
<dbReference type="Proteomes" id="UP000790377">
    <property type="component" value="Unassembled WGS sequence"/>
</dbReference>